<dbReference type="InterPro" id="IPR013320">
    <property type="entry name" value="ConA-like_dom_sf"/>
</dbReference>
<dbReference type="Gene3D" id="2.60.120.200">
    <property type="match status" value="1"/>
</dbReference>
<feature type="region of interest" description="Disordered" evidence="1">
    <location>
        <begin position="277"/>
        <end position="346"/>
    </location>
</feature>
<keyword evidence="5" id="KW-1185">Reference proteome</keyword>
<dbReference type="InterPro" id="IPR000757">
    <property type="entry name" value="Beta-glucanase-like"/>
</dbReference>
<dbReference type="GO" id="GO:0009277">
    <property type="term" value="C:fungal-type cell wall"/>
    <property type="evidence" value="ECO:0007669"/>
    <property type="project" value="TreeGrafter"/>
</dbReference>
<dbReference type="Pfam" id="PF00722">
    <property type="entry name" value="Glyco_hydro_16"/>
    <property type="match status" value="1"/>
</dbReference>
<dbReference type="InterPro" id="IPR050546">
    <property type="entry name" value="Glycosyl_Hydrlase_16"/>
</dbReference>
<dbReference type="GO" id="GO:0031505">
    <property type="term" value="P:fungal-type cell wall organization"/>
    <property type="evidence" value="ECO:0007669"/>
    <property type="project" value="TreeGrafter"/>
</dbReference>
<dbReference type="PANTHER" id="PTHR10963">
    <property type="entry name" value="GLYCOSYL HYDROLASE-RELATED"/>
    <property type="match status" value="1"/>
</dbReference>
<evidence type="ECO:0000313" key="4">
    <source>
        <dbReference type="EMBL" id="KAF4505295.1"/>
    </source>
</evidence>
<dbReference type="OrthoDB" id="4781at2759"/>
<dbReference type="Proteomes" id="UP000557566">
    <property type="component" value="Unassembled WGS sequence"/>
</dbReference>
<organism evidence="4 5">
    <name type="scientific">Ophiocordyceps sinensis</name>
    <dbReference type="NCBI Taxonomy" id="72228"/>
    <lineage>
        <taxon>Eukaryota</taxon>
        <taxon>Fungi</taxon>
        <taxon>Dikarya</taxon>
        <taxon>Ascomycota</taxon>
        <taxon>Pezizomycotina</taxon>
        <taxon>Sordariomycetes</taxon>
        <taxon>Hypocreomycetidae</taxon>
        <taxon>Hypocreales</taxon>
        <taxon>Ophiocordycipitaceae</taxon>
        <taxon>Ophiocordyceps</taxon>
    </lineage>
</organism>
<comment type="caution">
    <text evidence="4">The sequence shown here is derived from an EMBL/GenBank/DDBJ whole genome shotgun (WGS) entry which is preliminary data.</text>
</comment>
<dbReference type="GO" id="GO:0004553">
    <property type="term" value="F:hydrolase activity, hydrolyzing O-glycosyl compounds"/>
    <property type="evidence" value="ECO:0007669"/>
    <property type="project" value="InterPro"/>
</dbReference>
<dbReference type="PANTHER" id="PTHR10963:SF68">
    <property type="entry name" value="GLYCOSIDASE CRH1-RELATED"/>
    <property type="match status" value="1"/>
</dbReference>
<dbReference type="PROSITE" id="PS51762">
    <property type="entry name" value="GH16_2"/>
    <property type="match status" value="1"/>
</dbReference>
<feature type="signal peptide" evidence="2">
    <location>
        <begin position="1"/>
        <end position="26"/>
    </location>
</feature>
<name>A0A8H4LTY3_9HYPO</name>
<evidence type="ECO:0000256" key="2">
    <source>
        <dbReference type="SAM" id="SignalP"/>
    </source>
</evidence>
<feature type="compositionally biased region" description="Pro residues" evidence="1">
    <location>
        <begin position="291"/>
        <end position="300"/>
    </location>
</feature>
<feature type="domain" description="GH16" evidence="3">
    <location>
        <begin position="33"/>
        <end position="234"/>
    </location>
</feature>
<keyword evidence="2" id="KW-0732">Signal</keyword>
<accession>A0A8H4LTY3</accession>
<sequence length="396" mass="41675">MGRSLPSALGLALTAGLLLWPDAASAQTRSLCNPLNTQCPPNTALGMSINVDFRKGAVNSFAASGTPSYGDDGVSFAVARGGDAPQLNSLFYIMFGHVELTVKAAPGAGIVSSLVLESDDLDEIDIEWLGANPDEMQSNYFGKGRTTDYNRGQFHAIRGTQDRWITYAVDWSHERIEWFADGVKVRSLDHAAAAADQYPQTPMRIKFGSWAGGDPAHNQPGTVAWARGPTDYSRGPFPMQVQSLRVVDYSTGKEYRYQDQSGSWTKIDAVGGAVNGNNQRDRDALDVPGSVGPPPAPAVPPSRSGLAAAVPPGGIARDGSPAARTQTGWPWVAGASPTGGTIPSGWRMTSEGKIMRDSSASAAARASPPSPPLALLAALFAPLACRAALDLPGALW</sequence>
<protein>
    <recommendedName>
        <fullName evidence="3">GH16 domain-containing protein</fullName>
    </recommendedName>
</protein>
<dbReference type="EMBL" id="JAAVMX010000008">
    <property type="protein sequence ID" value="KAF4505295.1"/>
    <property type="molecule type" value="Genomic_DNA"/>
</dbReference>
<evidence type="ECO:0000256" key="1">
    <source>
        <dbReference type="SAM" id="MobiDB-lite"/>
    </source>
</evidence>
<proteinExistence type="predicted"/>
<reference evidence="4 5" key="1">
    <citation type="journal article" date="2020" name="Genome Biol. Evol.">
        <title>A new high-quality draft genome assembly of the Chinese cordyceps Ophiocordyceps sinensis.</title>
        <authorList>
            <person name="Shu R."/>
            <person name="Zhang J."/>
            <person name="Meng Q."/>
            <person name="Zhang H."/>
            <person name="Zhou G."/>
            <person name="Li M."/>
            <person name="Wu P."/>
            <person name="Zhao Y."/>
            <person name="Chen C."/>
            <person name="Qin Q."/>
        </authorList>
    </citation>
    <scope>NUCLEOTIDE SEQUENCE [LARGE SCALE GENOMIC DNA]</scope>
    <source>
        <strain evidence="4 5">IOZ07</strain>
    </source>
</reference>
<evidence type="ECO:0000313" key="5">
    <source>
        <dbReference type="Proteomes" id="UP000557566"/>
    </source>
</evidence>
<dbReference type="SUPFAM" id="SSF49899">
    <property type="entry name" value="Concanavalin A-like lectins/glucanases"/>
    <property type="match status" value="1"/>
</dbReference>
<dbReference type="CDD" id="cd02183">
    <property type="entry name" value="GH16_fungal_CRH1_transglycosylase"/>
    <property type="match status" value="1"/>
</dbReference>
<feature type="chain" id="PRO_5034046671" description="GH16 domain-containing protein" evidence="2">
    <location>
        <begin position="27"/>
        <end position="396"/>
    </location>
</feature>
<evidence type="ECO:0000259" key="3">
    <source>
        <dbReference type="PROSITE" id="PS51762"/>
    </source>
</evidence>
<dbReference type="AlphaFoldDB" id="A0A8H4LTY3"/>
<dbReference type="GO" id="GO:0016757">
    <property type="term" value="F:glycosyltransferase activity"/>
    <property type="evidence" value="ECO:0007669"/>
    <property type="project" value="TreeGrafter"/>
</dbReference>
<gene>
    <name evidence="4" type="ORF">G6O67_007259</name>
</gene>
<dbReference type="GO" id="GO:0005975">
    <property type="term" value="P:carbohydrate metabolic process"/>
    <property type="evidence" value="ECO:0007669"/>
    <property type="project" value="InterPro"/>
</dbReference>